<organism evidence="2 3">
    <name type="scientific">Rhynchophorus ferrugineus</name>
    <name type="common">Red palm weevil</name>
    <name type="synonym">Curculio ferrugineus</name>
    <dbReference type="NCBI Taxonomy" id="354439"/>
    <lineage>
        <taxon>Eukaryota</taxon>
        <taxon>Metazoa</taxon>
        <taxon>Ecdysozoa</taxon>
        <taxon>Arthropoda</taxon>
        <taxon>Hexapoda</taxon>
        <taxon>Insecta</taxon>
        <taxon>Pterygota</taxon>
        <taxon>Neoptera</taxon>
        <taxon>Endopterygota</taxon>
        <taxon>Coleoptera</taxon>
        <taxon>Polyphaga</taxon>
        <taxon>Cucujiformia</taxon>
        <taxon>Curculionidae</taxon>
        <taxon>Dryophthorinae</taxon>
        <taxon>Rhynchophorus</taxon>
    </lineage>
</organism>
<evidence type="ECO:0000313" key="2">
    <source>
        <dbReference type="EMBL" id="KAF7277199.1"/>
    </source>
</evidence>
<keyword evidence="3" id="KW-1185">Reference proteome</keyword>
<dbReference type="EMBL" id="JAACXV010003562">
    <property type="protein sequence ID" value="KAF7277199.1"/>
    <property type="molecule type" value="Genomic_DNA"/>
</dbReference>
<evidence type="ECO:0000256" key="1">
    <source>
        <dbReference type="SAM" id="Phobius"/>
    </source>
</evidence>
<proteinExistence type="predicted"/>
<dbReference type="AlphaFoldDB" id="A0A834MG71"/>
<evidence type="ECO:0000313" key="3">
    <source>
        <dbReference type="Proteomes" id="UP000625711"/>
    </source>
</evidence>
<feature type="non-terminal residue" evidence="2">
    <location>
        <position position="104"/>
    </location>
</feature>
<feature type="non-terminal residue" evidence="2">
    <location>
        <position position="1"/>
    </location>
</feature>
<feature type="transmembrane region" description="Helical" evidence="1">
    <location>
        <begin position="68"/>
        <end position="86"/>
    </location>
</feature>
<comment type="caution">
    <text evidence="2">The sequence shown here is derived from an EMBL/GenBank/DDBJ whole genome shotgun (WGS) entry which is preliminary data.</text>
</comment>
<keyword evidence="1" id="KW-0472">Membrane</keyword>
<accession>A0A834MG71</accession>
<gene>
    <name evidence="2" type="ORF">GWI33_009293</name>
</gene>
<keyword evidence="1" id="KW-1133">Transmembrane helix</keyword>
<keyword evidence="1" id="KW-0812">Transmembrane</keyword>
<reference evidence="2" key="1">
    <citation type="submission" date="2020-08" db="EMBL/GenBank/DDBJ databases">
        <title>Genome sequencing and assembly of the red palm weevil Rhynchophorus ferrugineus.</title>
        <authorList>
            <person name="Dias G.B."/>
            <person name="Bergman C.M."/>
            <person name="Manee M."/>
        </authorList>
    </citation>
    <scope>NUCLEOTIDE SEQUENCE</scope>
    <source>
        <strain evidence="2">AA-2017</strain>
        <tissue evidence="2">Whole larva</tissue>
    </source>
</reference>
<dbReference type="Proteomes" id="UP000625711">
    <property type="component" value="Unassembled WGS sequence"/>
</dbReference>
<protein>
    <submittedName>
        <fullName evidence="2">Uncharacterized protein</fullName>
    </submittedName>
</protein>
<name>A0A834MG71_RHYFE</name>
<sequence length="104" mass="12460">FKYFNLTQKSTTIIELKRSLPPRGIKDEKDETSSSYRPYLTQKSTTITELKTPLPPKGIKDEKDETSSWLWLFVLLILSVIFAYLFRKWIIEWKYKRIHKAKFT</sequence>